<dbReference type="CDD" id="cd06848">
    <property type="entry name" value="GCS_H"/>
    <property type="match status" value="1"/>
</dbReference>
<dbReference type="InterPro" id="IPR000089">
    <property type="entry name" value="Biotin_lipoyl"/>
</dbReference>
<dbReference type="PANTHER" id="PTHR11715">
    <property type="entry name" value="GLYCINE CLEAVAGE SYSTEM H PROTEIN"/>
    <property type="match status" value="1"/>
</dbReference>
<dbReference type="GO" id="GO:0019464">
    <property type="term" value="P:glycine decarboxylation via glycine cleavage system"/>
    <property type="evidence" value="ECO:0007669"/>
    <property type="project" value="InterPro"/>
</dbReference>
<evidence type="ECO:0000313" key="5">
    <source>
        <dbReference type="Proteomes" id="UP000051160"/>
    </source>
</evidence>
<evidence type="ECO:0000256" key="1">
    <source>
        <dbReference type="ARBA" id="ARBA00009249"/>
    </source>
</evidence>
<protein>
    <recommendedName>
        <fullName evidence="3">Lipoyl-binding domain-containing protein</fullName>
    </recommendedName>
</protein>
<dbReference type="InterPro" id="IPR011053">
    <property type="entry name" value="Single_hybrid_motif"/>
</dbReference>
<dbReference type="Gene3D" id="2.40.50.100">
    <property type="match status" value="1"/>
</dbReference>
<dbReference type="InterPro" id="IPR033753">
    <property type="entry name" value="GCV_H/Fam206"/>
</dbReference>
<evidence type="ECO:0000313" key="4">
    <source>
        <dbReference type="EMBL" id="KRK99439.1"/>
    </source>
</evidence>
<dbReference type="PATRIC" id="fig|1423776.4.peg.2286"/>
<organism evidence="4 5">
    <name type="scientific">Secundilactobacillus odoratitofui DSM 19909 = JCM 15043</name>
    <dbReference type="NCBI Taxonomy" id="1423776"/>
    <lineage>
        <taxon>Bacteria</taxon>
        <taxon>Bacillati</taxon>
        <taxon>Bacillota</taxon>
        <taxon>Bacilli</taxon>
        <taxon>Lactobacillales</taxon>
        <taxon>Lactobacillaceae</taxon>
        <taxon>Secundilactobacillus</taxon>
    </lineage>
</organism>
<dbReference type="PROSITE" id="PS00189">
    <property type="entry name" value="LIPOYL"/>
    <property type="match status" value="1"/>
</dbReference>
<proteinExistence type="inferred from homology"/>
<dbReference type="Proteomes" id="UP000051160">
    <property type="component" value="Unassembled WGS sequence"/>
</dbReference>
<dbReference type="GO" id="GO:0005829">
    <property type="term" value="C:cytosol"/>
    <property type="evidence" value="ECO:0007669"/>
    <property type="project" value="TreeGrafter"/>
</dbReference>
<reference evidence="4 5" key="1">
    <citation type="journal article" date="2015" name="Genome Announc.">
        <title>Expanding the biotechnology potential of lactobacilli through comparative genomics of 213 strains and associated genera.</title>
        <authorList>
            <person name="Sun Z."/>
            <person name="Harris H.M."/>
            <person name="McCann A."/>
            <person name="Guo C."/>
            <person name="Argimon S."/>
            <person name="Zhang W."/>
            <person name="Yang X."/>
            <person name="Jeffery I.B."/>
            <person name="Cooney J.C."/>
            <person name="Kagawa T.F."/>
            <person name="Liu W."/>
            <person name="Song Y."/>
            <person name="Salvetti E."/>
            <person name="Wrobel A."/>
            <person name="Rasinkangas P."/>
            <person name="Parkhill J."/>
            <person name="Rea M.C."/>
            <person name="O'Sullivan O."/>
            <person name="Ritari J."/>
            <person name="Douillard F.P."/>
            <person name="Paul Ross R."/>
            <person name="Yang R."/>
            <person name="Briner A.E."/>
            <person name="Felis G.E."/>
            <person name="de Vos W.M."/>
            <person name="Barrangou R."/>
            <person name="Klaenhammer T.R."/>
            <person name="Caufield P.W."/>
            <person name="Cui Y."/>
            <person name="Zhang H."/>
            <person name="O'Toole P.W."/>
        </authorList>
    </citation>
    <scope>NUCLEOTIDE SEQUENCE [LARGE SCALE GENOMIC DNA]</scope>
    <source>
        <strain evidence="4 5">DSM 19909</strain>
    </source>
</reference>
<keyword evidence="5" id="KW-1185">Reference proteome</keyword>
<feature type="domain" description="Lipoyl-binding" evidence="3">
    <location>
        <begin position="16"/>
        <end position="98"/>
    </location>
</feature>
<dbReference type="PROSITE" id="PS50968">
    <property type="entry name" value="BIOTINYL_LIPOYL"/>
    <property type="match status" value="1"/>
</dbReference>
<dbReference type="RefSeq" id="WP_054701820.1">
    <property type="nucleotide sequence ID" value="NZ_AZEE01000010.1"/>
</dbReference>
<comment type="similarity">
    <text evidence="1">Belongs to the GcvH family.</text>
</comment>
<gene>
    <name evidence="4" type="ORF">FD04_GL002256</name>
</gene>
<sequence length="100" mass="10803">MSEEATYFWTKVMADKTRVGLTKAGQDELGSIKFAHLPSVGDQVTAGKTLMSVEAEKAVSDIDSPVSGEIVAVNPQLDQDFESLNSEKEADAWLVDVKEA</sequence>
<dbReference type="SUPFAM" id="SSF51230">
    <property type="entry name" value="Single hybrid motif"/>
    <property type="match status" value="1"/>
</dbReference>
<dbReference type="EMBL" id="AZEE01000010">
    <property type="protein sequence ID" value="KRK99439.1"/>
    <property type="molecule type" value="Genomic_DNA"/>
</dbReference>
<dbReference type="AlphaFoldDB" id="A0A0R1LUY1"/>
<dbReference type="STRING" id="1423776.FD04_GL002256"/>
<name>A0A0R1LUY1_9LACO</name>
<dbReference type="Pfam" id="PF01597">
    <property type="entry name" value="GCV_H"/>
    <property type="match status" value="1"/>
</dbReference>
<evidence type="ECO:0000259" key="3">
    <source>
        <dbReference type="PROSITE" id="PS50968"/>
    </source>
</evidence>
<dbReference type="InterPro" id="IPR003016">
    <property type="entry name" value="2-oxoA_DH_lipoyl-BS"/>
</dbReference>
<comment type="caution">
    <text evidence="4">The sequence shown here is derived from an EMBL/GenBank/DDBJ whole genome shotgun (WGS) entry which is preliminary data.</text>
</comment>
<accession>A0A0R1LUY1</accession>
<keyword evidence="2" id="KW-0450">Lipoyl</keyword>
<dbReference type="OrthoDB" id="9796712at2"/>
<dbReference type="InterPro" id="IPR002930">
    <property type="entry name" value="GCV_H"/>
</dbReference>
<dbReference type="GO" id="GO:0005960">
    <property type="term" value="C:glycine cleavage complex"/>
    <property type="evidence" value="ECO:0007669"/>
    <property type="project" value="InterPro"/>
</dbReference>
<dbReference type="PANTHER" id="PTHR11715:SF3">
    <property type="entry name" value="GLYCINE CLEAVAGE SYSTEM H PROTEIN-RELATED"/>
    <property type="match status" value="1"/>
</dbReference>
<evidence type="ECO:0000256" key="2">
    <source>
        <dbReference type="ARBA" id="ARBA00022823"/>
    </source>
</evidence>
<dbReference type="GO" id="GO:0009249">
    <property type="term" value="P:protein lipoylation"/>
    <property type="evidence" value="ECO:0007669"/>
    <property type="project" value="TreeGrafter"/>
</dbReference>